<dbReference type="Proteomes" id="UP000737171">
    <property type="component" value="Unassembled WGS sequence"/>
</dbReference>
<evidence type="ECO:0000256" key="8">
    <source>
        <dbReference type="ARBA" id="ARBA00023136"/>
    </source>
</evidence>
<keyword evidence="9" id="KW-0975">Bacterial flagellum</keyword>
<dbReference type="Pfam" id="PF01706">
    <property type="entry name" value="FliG_C"/>
    <property type="match status" value="1"/>
</dbReference>
<keyword evidence="6" id="KW-0145">Chemotaxis</keyword>
<keyword evidence="5" id="KW-1003">Cell membrane</keyword>
<dbReference type="InterPro" id="IPR028263">
    <property type="entry name" value="FliG_N"/>
</dbReference>
<feature type="domain" description="Flagellar motor switch protein FliG N-terminal" evidence="13">
    <location>
        <begin position="5"/>
        <end position="103"/>
    </location>
</feature>
<accession>A0ABX2ENF6</accession>
<name>A0ABX2ENF6_9BURK</name>
<keyword evidence="7" id="KW-0283">Flagellar rotation</keyword>
<dbReference type="PANTHER" id="PTHR30534:SF0">
    <property type="entry name" value="FLAGELLAR MOTOR SWITCH PROTEIN FLIG"/>
    <property type="match status" value="1"/>
</dbReference>
<organism evidence="14 15">
    <name type="scientific">Pseudaquabacterium terrae</name>
    <dbReference type="NCBI Taxonomy" id="2732868"/>
    <lineage>
        <taxon>Bacteria</taxon>
        <taxon>Pseudomonadati</taxon>
        <taxon>Pseudomonadota</taxon>
        <taxon>Betaproteobacteria</taxon>
        <taxon>Burkholderiales</taxon>
        <taxon>Sphaerotilaceae</taxon>
        <taxon>Pseudaquabacterium</taxon>
    </lineage>
</organism>
<evidence type="ECO:0000259" key="13">
    <source>
        <dbReference type="Pfam" id="PF14842"/>
    </source>
</evidence>
<keyword evidence="8" id="KW-0472">Membrane</keyword>
<dbReference type="Pfam" id="PF14841">
    <property type="entry name" value="FliG_M"/>
    <property type="match status" value="1"/>
</dbReference>
<evidence type="ECO:0000313" key="15">
    <source>
        <dbReference type="Proteomes" id="UP000737171"/>
    </source>
</evidence>
<keyword evidence="14" id="KW-0282">Flagellum</keyword>
<evidence type="ECO:0000256" key="10">
    <source>
        <dbReference type="ARBA" id="ARBA00025598"/>
    </source>
</evidence>
<protein>
    <recommendedName>
        <fullName evidence="4">Flagellar motor switch protein FliG</fullName>
    </recommendedName>
</protein>
<proteinExistence type="inferred from homology"/>
<keyword evidence="14" id="KW-0966">Cell projection</keyword>
<evidence type="ECO:0000313" key="14">
    <source>
        <dbReference type="EMBL" id="NRF70202.1"/>
    </source>
</evidence>
<comment type="caution">
    <text evidence="14">The sequence shown here is derived from an EMBL/GenBank/DDBJ whole genome shotgun (WGS) entry which is preliminary data.</text>
</comment>
<dbReference type="SUPFAM" id="SSF48029">
    <property type="entry name" value="FliG"/>
    <property type="match status" value="2"/>
</dbReference>
<comment type="function">
    <text evidence="10">FliG is one of three proteins (FliG, FliN, FliM) that forms the rotor-mounted switch complex (C ring), located at the base of the basal body. This complex interacts with the CheY and CheZ chemotaxis proteins, in addition to contacting components of the motor that determine the direction of flagellar rotation.</text>
</comment>
<evidence type="ECO:0000259" key="12">
    <source>
        <dbReference type="Pfam" id="PF14841"/>
    </source>
</evidence>
<dbReference type="InterPro" id="IPR011002">
    <property type="entry name" value="FliG_a-hlx"/>
</dbReference>
<sequence>MDDKGLESAAILLMSLGEEEAAEVFKHLAPKEVQRLGETIAKLKIVPRDRLEGVLDKFNIVAAEQHTLVADTDEYVKAVLKKALGDDKANLLIDRILQGSDVTGIESLKWMDAGSVAELLRNEHPQIVAAILVHLDFDQSSSVIKAFGERQRNEVLVRIATLDGIQPSALKDLNEVMSKVLAGGEKLKKASLGGVKTAAEIINLLGTSIETTVLDFIREADNDLAQRIMDNMFTFDDLGKLDDKGVQALLKEVQSESLVIALKGATPEMREKVFRNMSTRAAETLREDLESRGPVRVSEVEAEQKEMLKTVRRLVDEGQIVLASGGADEFL</sequence>
<reference evidence="14 15" key="1">
    <citation type="submission" date="2020-05" db="EMBL/GenBank/DDBJ databases">
        <title>Aquincola sp. isolate from soil.</title>
        <authorList>
            <person name="Han J."/>
            <person name="Kim D.-U."/>
        </authorList>
    </citation>
    <scope>NUCLEOTIDE SEQUENCE [LARGE SCALE GENOMIC DNA]</scope>
    <source>
        <strain evidence="14 15">S2</strain>
    </source>
</reference>
<dbReference type="EMBL" id="JABRWJ010000008">
    <property type="protein sequence ID" value="NRF70202.1"/>
    <property type="molecule type" value="Genomic_DNA"/>
</dbReference>
<evidence type="ECO:0000256" key="3">
    <source>
        <dbReference type="ARBA" id="ARBA00010299"/>
    </source>
</evidence>
<dbReference type="RefSeq" id="WP_173128748.1">
    <property type="nucleotide sequence ID" value="NZ_JABRWJ010000008.1"/>
</dbReference>
<dbReference type="InterPro" id="IPR032779">
    <property type="entry name" value="FliG_M"/>
</dbReference>
<evidence type="ECO:0000256" key="1">
    <source>
        <dbReference type="ARBA" id="ARBA00004117"/>
    </source>
</evidence>
<dbReference type="PRINTS" id="PR00954">
    <property type="entry name" value="FLGMOTORFLIG"/>
</dbReference>
<evidence type="ECO:0000256" key="5">
    <source>
        <dbReference type="ARBA" id="ARBA00022475"/>
    </source>
</evidence>
<evidence type="ECO:0000256" key="4">
    <source>
        <dbReference type="ARBA" id="ARBA00021870"/>
    </source>
</evidence>
<dbReference type="PANTHER" id="PTHR30534">
    <property type="entry name" value="FLAGELLAR MOTOR SWITCH PROTEIN FLIG"/>
    <property type="match status" value="1"/>
</dbReference>
<comment type="subcellular location">
    <subcellularLocation>
        <location evidence="1">Bacterial flagellum basal body</location>
    </subcellularLocation>
    <subcellularLocation>
        <location evidence="2">Cell membrane</location>
        <topology evidence="2">Peripheral membrane protein</topology>
        <orientation evidence="2">Cytoplasmic side</orientation>
    </subcellularLocation>
</comment>
<evidence type="ECO:0000256" key="2">
    <source>
        <dbReference type="ARBA" id="ARBA00004413"/>
    </source>
</evidence>
<evidence type="ECO:0000256" key="6">
    <source>
        <dbReference type="ARBA" id="ARBA00022500"/>
    </source>
</evidence>
<gene>
    <name evidence="14" type="primary">fliG</name>
    <name evidence="14" type="ORF">HLB44_24650</name>
</gene>
<evidence type="ECO:0000259" key="11">
    <source>
        <dbReference type="Pfam" id="PF01706"/>
    </source>
</evidence>
<dbReference type="InterPro" id="IPR023087">
    <property type="entry name" value="Flg_Motor_Flig_C"/>
</dbReference>
<evidence type="ECO:0000256" key="7">
    <source>
        <dbReference type="ARBA" id="ARBA00022779"/>
    </source>
</evidence>
<evidence type="ECO:0000256" key="9">
    <source>
        <dbReference type="ARBA" id="ARBA00023143"/>
    </source>
</evidence>
<dbReference type="InterPro" id="IPR000090">
    <property type="entry name" value="Flg_Motor_Flig"/>
</dbReference>
<comment type="similarity">
    <text evidence="3">Belongs to the FliG family.</text>
</comment>
<keyword evidence="14" id="KW-0969">Cilium</keyword>
<dbReference type="Gene3D" id="1.10.220.30">
    <property type="match status" value="3"/>
</dbReference>
<feature type="domain" description="Flagellar motor switch protein FliG middle" evidence="12">
    <location>
        <begin position="115"/>
        <end position="182"/>
    </location>
</feature>
<feature type="domain" description="Flagellar motor switch protein FliG C-terminal" evidence="11">
    <location>
        <begin position="217"/>
        <end position="322"/>
    </location>
</feature>
<dbReference type="Pfam" id="PF14842">
    <property type="entry name" value="FliG_N"/>
    <property type="match status" value="1"/>
</dbReference>
<keyword evidence="15" id="KW-1185">Reference proteome</keyword>
<dbReference type="PIRSF" id="PIRSF003161">
    <property type="entry name" value="FliG"/>
    <property type="match status" value="1"/>
</dbReference>
<dbReference type="NCBIfam" id="TIGR00207">
    <property type="entry name" value="fliG"/>
    <property type="match status" value="1"/>
</dbReference>